<evidence type="ECO:0000313" key="4">
    <source>
        <dbReference type="EMBL" id="KAF6719073.1"/>
    </source>
</evidence>
<feature type="compositionally biased region" description="Polar residues" evidence="1">
    <location>
        <begin position="85"/>
        <end position="100"/>
    </location>
</feature>
<proteinExistence type="predicted"/>
<evidence type="ECO:0000256" key="1">
    <source>
        <dbReference type="SAM" id="MobiDB-lite"/>
    </source>
</evidence>
<evidence type="ECO:0000256" key="3">
    <source>
        <dbReference type="SAM" id="SignalP"/>
    </source>
</evidence>
<accession>A0A834BZG3</accession>
<feature type="region of interest" description="Disordered" evidence="1">
    <location>
        <begin position="136"/>
        <end position="232"/>
    </location>
</feature>
<dbReference type="InterPro" id="IPR031371">
    <property type="entry name" value="Mucin-15"/>
</dbReference>
<feature type="transmembrane region" description="Helical" evidence="2">
    <location>
        <begin position="295"/>
        <end position="318"/>
    </location>
</feature>
<reference evidence="4" key="1">
    <citation type="journal article" name="BMC Genomics">
        <title>Long-read sequencing and de novo genome assembly of marine medaka (Oryzias melastigma).</title>
        <authorList>
            <person name="Liang P."/>
            <person name="Saqib H.S.A."/>
            <person name="Ni X."/>
            <person name="Shen Y."/>
        </authorList>
    </citation>
    <scope>NUCLEOTIDE SEQUENCE</scope>
    <source>
        <strain evidence="4">Bigg-433</strain>
    </source>
</reference>
<dbReference type="PANTHER" id="PTHR45427:SF1">
    <property type="entry name" value="MUCIN-15"/>
    <property type="match status" value="1"/>
</dbReference>
<dbReference type="AlphaFoldDB" id="A0A834BZG3"/>
<sequence length="377" mass="40595">MKSLKIAAGLLLLVQAFHLALLQDSTDSPGRTIPQSWLRDQKQNALVTKEENDYDQGFSSGTPMDDTTMGPEEEKNVDRTDRDMSNNQSKNSIGQQSEFENNTIVEQEFSDANISDVSQTNTTQLEEVLNATANVENATRAGDFSNSTEIQSTTSAPENNTTAPDVNKGLTNSTETNNTTVQPTAAPNRENGTGTNFTTAPDLNDGIKNSTETNNTTIQSVAPNPEDGAGTNITTAATTAGQETSTLSPFTTVQNPESSSTAALNTLEKTNRTGTLVGGSEKGLETDPYRSRRSVAWVAVLGTVAVVAVVGFVAYSVMKKRQQKAFAHRKLVEEFPSEPVLRLDNGEPLDLRYGGSGYYNPGLQGDDIQMTNIPSRR</sequence>
<evidence type="ECO:0000256" key="2">
    <source>
        <dbReference type="SAM" id="Phobius"/>
    </source>
</evidence>
<keyword evidence="2" id="KW-1133">Transmembrane helix</keyword>
<evidence type="ECO:0000313" key="5">
    <source>
        <dbReference type="Proteomes" id="UP000646548"/>
    </source>
</evidence>
<keyword evidence="2" id="KW-0812">Transmembrane</keyword>
<dbReference type="Proteomes" id="UP000646548">
    <property type="component" value="Unassembled WGS sequence"/>
</dbReference>
<dbReference type="PANTHER" id="PTHR45427">
    <property type="entry name" value="MUCIN-15"/>
    <property type="match status" value="1"/>
</dbReference>
<feature type="compositionally biased region" description="Polar residues" evidence="1">
    <location>
        <begin position="144"/>
        <end position="222"/>
    </location>
</feature>
<feature type="region of interest" description="Disordered" evidence="1">
    <location>
        <begin position="48"/>
        <end position="100"/>
    </location>
</feature>
<comment type="caution">
    <text evidence="4">The sequence shown here is derived from an EMBL/GenBank/DDBJ whole genome shotgun (WGS) entry which is preliminary data.</text>
</comment>
<organism evidence="4 5">
    <name type="scientific">Oryzias melastigma</name>
    <name type="common">Marine medaka</name>
    <dbReference type="NCBI Taxonomy" id="30732"/>
    <lineage>
        <taxon>Eukaryota</taxon>
        <taxon>Metazoa</taxon>
        <taxon>Chordata</taxon>
        <taxon>Craniata</taxon>
        <taxon>Vertebrata</taxon>
        <taxon>Euteleostomi</taxon>
        <taxon>Actinopterygii</taxon>
        <taxon>Neopterygii</taxon>
        <taxon>Teleostei</taxon>
        <taxon>Neoteleostei</taxon>
        <taxon>Acanthomorphata</taxon>
        <taxon>Ovalentaria</taxon>
        <taxon>Atherinomorphae</taxon>
        <taxon>Beloniformes</taxon>
        <taxon>Adrianichthyidae</taxon>
        <taxon>Oryziinae</taxon>
        <taxon>Oryzias</taxon>
    </lineage>
</organism>
<dbReference type="Pfam" id="PF15672">
    <property type="entry name" value="Mucin15"/>
    <property type="match status" value="1"/>
</dbReference>
<keyword evidence="3" id="KW-0732">Signal</keyword>
<feature type="compositionally biased region" description="Basic and acidic residues" evidence="1">
    <location>
        <begin position="72"/>
        <end position="84"/>
    </location>
</feature>
<feature type="chain" id="PRO_5032769940" evidence="3">
    <location>
        <begin position="23"/>
        <end position="377"/>
    </location>
</feature>
<name>A0A834BZG3_ORYME</name>
<gene>
    <name evidence="4" type="ORF">FQA47_017286</name>
</gene>
<dbReference type="EMBL" id="WKFB01000649">
    <property type="protein sequence ID" value="KAF6719073.1"/>
    <property type="molecule type" value="Genomic_DNA"/>
</dbReference>
<protein>
    <submittedName>
        <fullName evidence="4">Mucin-15</fullName>
    </submittedName>
</protein>
<feature type="signal peptide" evidence="3">
    <location>
        <begin position="1"/>
        <end position="22"/>
    </location>
</feature>
<keyword evidence="2" id="KW-0472">Membrane</keyword>